<dbReference type="CDD" id="cd00156">
    <property type="entry name" value="REC"/>
    <property type="match status" value="1"/>
</dbReference>
<dbReference type="CDD" id="cd00130">
    <property type="entry name" value="PAS"/>
    <property type="match status" value="2"/>
</dbReference>
<dbReference type="eggNOG" id="arCOG02387">
    <property type="taxonomic scope" value="Archaea"/>
</dbReference>
<feature type="domain" description="PAC" evidence="9">
    <location>
        <begin position="336"/>
        <end position="387"/>
    </location>
</feature>
<dbReference type="KEGG" id="nmo:Nmlp_3616"/>
<reference evidence="10 11" key="1">
    <citation type="journal article" date="2013" name="Genome Announc.">
        <title>Genome of the haloarchaeon Natronomonas moolapensis, a neutrophilic member of a previously haloalkaliphilic genus.</title>
        <authorList>
            <person name="Dyall-Smith M.L."/>
            <person name="Pfeiffer F."/>
            <person name="Oberwinkler T."/>
            <person name="Klee K."/>
            <person name="Rampp M."/>
            <person name="Palm P."/>
            <person name="Gross K."/>
            <person name="Schuster S.C."/>
            <person name="Oesterhelt D."/>
        </authorList>
    </citation>
    <scope>NUCLEOTIDE SEQUENCE [LARGE SCALE GENOMIC DNA]</scope>
    <source>
        <strain evidence="11">DSM 18674 / JCM 14361 / 8.8.11</strain>
    </source>
</reference>
<keyword evidence="1" id="KW-0285">Flavoprotein</keyword>
<evidence type="ECO:0000313" key="10">
    <source>
        <dbReference type="EMBL" id="CCQ37735.1"/>
    </source>
</evidence>
<feature type="domain" description="PAS" evidence="8">
    <location>
        <begin position="260"/>
        <end position="333"/>
    </location>
</feature>
<protein>
    <submittedName>
        <fullName evidence="10">Receiver/sensor box protein</fullName>
    </submittedName>
</protein>
<feature type="modified residue" description="4-aspartylphosphate" evidence="6">
    <location>
        <position position="58"/>
    </location>
</feature>
<dbReference type="PANTHER" id="PTHR47429">
    <property type="entry name" value="PROTEIN TWIN LOV 1"/>
    <property type="match status" value="1"/>
</dbReference>
<gene>
    <name evidence="10" type="ordered locus">Nmlp_3616</name>
</gene>
<dbReference type="OrthoDB" id="8127at2157"/>
<dbReference type="InterPro" id="IPR000700">
    <property type="entry name" value="PAS-assoc_C"/>
</dbReference>
<keyword evidence="2" id="KW-0288">FMN</keyword>
<feature type="domain" description="PAS" evidence="8">
    <location>
        <begin position="137"/>
        <end position="209"/>
    </location>
</feature>
<evidence type="ECO:0000259" key="7">
    <source>
        <dbReference type="PROSITE" id="PS50110"/>
    </source>
</evidence>
<dbReference type="Proteomes" id="UP000011867">
    <property type="component" value="Chromosome"/>
</dbReference>
<dbReference type="GO" id="GO:0000160">
    <property type="term" value="P:phosphorelay signal transduction system"/>
    <property type="evidence" value="ECO:0007669"/>
    <property type="project" value="InterPro"/>
</dbReference>
<dbReference type="SMART" id="SM00086">
    <property type="entry name" value="PAC"/>
    <property type="match status" value="2"/>
</dbReference>
<evidence type="ECO:0000256" key="1">
    <source>
        <dbReference type="ARBA" id="ARBA00022630"/>
    </source>
</evidence>
<dbReference type="SMART" id="SM00091">
    <property type="entry name" value="PAS"/>
    <property type="match status" value="3"/>
</dbReference>
<evidence type="ECO:0000256" key="6">
    <source>
        <dbReference type="PROSITE-ProRule" id="PRU00169"/>
    </source>
</evidence>
<dbReference type="Gene3D" id="3.30.450.20">
    <property type="entry name" value="PAS domain"/>
    <property type="match status" value="3"/>
</dbReference>
<sequence length="652" mass="72268">MGRGRIRILHVDDEPDVADLAKTFLERNNARFDITTTDTAADGLEIIHTRPPDCVVSDYNMPGTDGLEFLQTVRESYPDLPFILFTGKGSEAVASDAIAADVTDYLQKRRGTEQYELLANRIENAVRARRETERANRQGHLMRLTEFAGDTGGFEVNMDTREVLLTDGTCRLVGLSDEETLSVAAALERYHPDDRASVRRTASRAVETGEQTHGSWRLRTLDGTERRVNVTMTPDTTRDGTTVLRGSIHDVTDREERRRELRLLQQAIDDADVPITLADPSEADRPLVYVNEAFEEMTGYPPERTLGRNCRFLQGEDTDPETVAAIRDAIDDEESISVELRNYRKDGTEFWNRLTVTPIYDDGELVRYLGTQRDVTEQKTHERRLTELNRAAQTLLTAKTRQEIAEVGVEAASSVLDLRANAIHFSEADDTRLVPVAHTDAVTSLAGGTTALPVADSIAGRVYRRGEPQAIGDVRADPDVHDPETNLRSYLYLPLGDHGVLIAGDEDEAAFDRQDVTLGELLAGDLVAALDRVGRERDAREIETQHRTLIENFPDGAVFLYDSDRRVVRAGGSELSALGVVPDTAEGTTPRDHFPPEIADELVGHLEDALNGAEATFERGHEGTRYRVQIVPVRIDDGATAYAMAVVQNVIA</sequence>
<dbReference type="GO" id="GO:0016301">
    <property type="term" value="F:kinase activity"/>
    <property type="evidence" value="ECO:0007669"/>
    <property type="project" value="UniProtKB-KW"/>
</dbReference>
<dbReference type="AlphaFoldDB" id="M1Y599"/>
<dbReference type="InterPro" id="IPR013656">
    <property type="entry name" value="PAS_4"/>
</dbReference>
<dbReference type="InterPro" id="IPR035965">
    <property type="entry name" value="PAS-like_dom_sf"/>
</dbReference>
<keyword evidence="3" id="KW-0808">Transferase</keyword>
<dbReference type="Pfam" id="PF13426">
    <property type="entry name" value="PAS_9"/>
    <property type="match status" value="1"/>
</dbReference>
<dbReference type="Gene3D" id="3.30.450.40">
    <property type="match status" value="1"/>
</dbReference>
<organism evidence="10 11">
    <name type="scientific">Natronomonas moolapensis (strain DSM 18674 / CECT 7526 / JCM 14361 / 8.8.11)</name>
    <dbReference type="NCBI Taxonomy" id="268739"/>
    <lineage>
        <taxon>Archaea</taxon>
        <taxon>Methanobacteriati</taxon>
        <taxon>Methanobacteriota</taxon>
        <taxon>Stenosarchaea group</taxon>
        <taxon>Halobacteria</taxon>
        <taxon>Halobacteriales</taxon>
        <taxon>Natronomonadaceae</taxon>
        <taxon>Natronomonas</taxon>
    </lineage>
</organism>
<dbReference type="PANTHER" id="PTHR47429:SF2">
    <property type="entry name" value="PROTEIN TWIN LOV 1"/>
    <property type="match status" value="1"/>
</dbReference>
<evidence type="ECO:0000256" key="5">
    <source>
        <dbReference type="ARBA" id="ARBA00022991"/>
    </source>
</evidence>
<keyword evidence="6" id="KW-0597">Phosphoprotein</keyword>
<evidence type="ECO:0000313" key="11">
    <source>
        <dbReference type="Proteomes" id="UP000011867"/>
    </source>
</evidence>
<dbReference type="Pfam" id="PF00072">
    <property type="entry name" value="Response_reg"/>
    <property type="match status" value="1"/>
</dbReference>
<dbReference type="InterPro" id="IPR003018">
    <property type="entry name" value="GAF"/>
</dbReference>
<dbReference type="InterPro" id="IPR029016">
    <property type="entry name" value="GAF-like_dom_sf"/>
</dbReference>
<dbReference type="InterPro" id="IPR001610">
    <property type="entry name" value="PAC"/>
</dbReference>
<dbReference type="InterPro" id="IPR001789">
    <property type="entry name" value="Sig_transdc_resp-reg_receiver"/>
</dbReference>
<dbReference type="Pfam" id="PF08448">
    <property type="entry name" value="PAS_4"/>
    <property type="match status" value="1"/>
</dbReference>
<dbReference type="Pfam" id="PF08447">
    <property type="entry name" value="PAS_3"/>
    <property type="match status" value="1"/>
</dbReference>
<feature type="domain" description="Response regulatory" evidence="7">
    <location>
        <begin position="7"/>
        <end position="123"/>
    </location>
</feature>
<dbReference type="SMART" id="SM00448">
    <property type="entry name" value="REC"/>
    <property type="match status" value="1"/>
</dbReference>
<dbReference type="PROSITE" id="PS50112">
    <property type="entry name" value="PAS"/>
    <property type="match status" value="2"/>
</dbReference>
<evidence type="ECO:0000256" key="4">
    <source>
        <dbReference type="ARBA" id="ARBA00022777"/>
    </source>
</evidence>
<proteinExistence type="predicted"/>
<dbReference type="EMBL" id="HF582854">
    <property type="protein sequence ID" value="CCQ37735.1"/>
    <property type="molecule type" value="Genomic_DNA"/>
</dbReference>
<evidence type="ECO:0000256" key="3">
    <source>
        <dbReference type="ARBA" id="ARBA00022679"/>
    </source>
</evidence>
<evidence type="ECO:0000259" key="9">
    <source>
        <dbReference type="PROSITE" id="PS50113"/>
    </source>
</evidence>
<dbReference type="HOGENOM" id="CLU_022064_0_0_2"/>
<dbReference type="SMART" id="SM00065">
    <property type="entry name" value="GAF"/>
    <property type="match status" value="1"/>
</dbReference>
<dbReference type="PROSITE" id="PS50113">
    <property type="entry name" value="PAC"/>
    <property type="match status" value="1"/>
</dbReference>
<name>M1Y599_NATM8</name>
<dbReference type="PROSITE" id="PS50110">
    <property type="entry name" value="RESPONSE_REGULATORY"/>
    <property type="match status" value="1"/>
</dbReference>
<dbReference type="NCBIfam" id="TIGR00229">
    <property type="entry name" value="sensory_box"/>
    <property type="match status" value="2"/>
</dbReference>
<evidence type="ECO:0000259" key="8">
    <source>
        <dbReference type="PROSITE" id="PS50112"/>
    </source>
</evidence>
<dbReference type="Gene3D" id="3.40.50.2300">
    <property type="match status" value="1"/>
</dbReference>
<keyword evidence="11" id="KW-1185">Reference proteome</keyword>
<dbReference type="InterPro" id="IPR000014">
    <property type="entry name" value="PAS"/>
</dbReference>
<accession>M1Y599</accession>
<dbReference type="InterPro" id="IPR011006">
    <property type="entry name" value="CheY-like_superfamily"/>
</dbReference>
<dbReference type="eggNOG" id="arCOG02360">
    <property type="taxonomic scope" value="Archaea"/>
</dbReference>
<dbReference type="Pfam" id="PF13185">
    <property type="entry name" value="GAF_2"/>
    <property type="match status" value="1"/>
</dbReference>
<dbReference type="SUPFAM" id="SSF52172">
    <property type="entry name" value="CheY-like"/>
    <property type="match status" value="1"/>
</dbReference>
<dbReference type="RefSeq" id="WP_015410469.1">
    <property type="nucleotide sequence ID" value="NC_020388.1"/>
</dbReference>
<keyword evidence="5" id="KW-0157">Chromophore</keyword>
<evidence type="ECO:0000256" key="2">
    <source>
        <dbReference type="ARBA" id="ARBA00022643"/>
    </source>
</evidence>
<dbReference type="GeneID" id="14652672"/>
<keyword evidence="4" id="KW-0418">Kinase</keyword>
<dbReference type="SUPFAM" id="SSF55781">
    <property type="entry name" value="GAF domain-like"/>
    <property type="match status" value="1"/>
</dbReference>
<dbReference type="SUPFAM" id="SSF55785">
    <property type="entry name" value="PYP-like sensor domain (PAS domain)"/>
    <property type="match status" value="3"/>
</dbReference>
<dbReference type="InterPro" id="IPR013655">
    <property type="entry name" value="PAS_fold_3"/>
</dbReference>